<evidence type="ECO:0000313" key="9">
    <source>
        <dbReference type="Proteomes" id="UP001337655"/>
    </source>
</evidence>
<feature type="transmembrane region" description="Helical" evidence="7">
    <location>
        <begin position="357"/>
        <end position="377"/>
    </location>
</feature>
<feature type="transmembrane region" description="Helical" evidence="7">
    <location>
        <begin position="292"/>
        <end position="313"/>
    </location>
</feature>
<name>A0AAV9PH96_9PEZI</name>
<feature type="transmembrane region" description="Helical" evidence="7">
    <location>
        <begin position="186"/>
        <end position="205"/>
    </location>
</feature>
<evidence type="ECO:0000256" key="5">
    <source>
        <dbReference type="ARBA" id="ARBA00023136"/>
    </source>
</evidence>
<evidence type="ECO:0000256" key="3">
    <source>
        <dbReference type="ARBA" id="ARBA00022692"/>
    </source>
</evidence>
<evidence type="ECO:0000256" key="7">
    <source>
        <dbReference type="SAM" id="Phobius"/>
    </source>
</evidence>
<feature type="transmembrane region" description="Helical" evidence="7">
    <location>
        <begin position="325"/>
        <end position="345"/>
    </location>
</feature>
<sequence>MTDKGELTHRDDHYGTDSPTYLEKADSRDGQRNPALDYFSPADHKRIKRKIDLRLVLTLGLMYCVSLMDRTNMPNAAIAGMTVELEMVEPNGIRYSIANLVFFATYTLFQPVATVCTRKVGPKIFLAGICAAWGAVVMGMGFVQDWTALTGLRVVLGLFEAGFFPGCVYLISTWYVRYDTGKRYGVFYLIGSLASALSGILAYALSQMNGLGGYTGWRWIFIMEGSITVLLGIAGYFLIVPFPDQDAWKAKGFLTQREVEYVMATVEADRGDAKSEPFTLGRFLRPARSIKVWGFAMMFLCTTTMAYAIAYFLPIILRDRMGFDIAASQCLVAPPYAFGALIMYCESWLGDKYHVRGPQILTNCVTGIVGLAILGWTDTVGSQYFGIFLLTGAVQANIPQVMAYQANNIRGQWTRAFCSATLVGGGGIGGIAGSLIFRPQDAPEYIPGLWACITACLIIGSITIALDLWFMRQNKRAAAGEIVLEGADSSFRYTL</sequence>
<dbReference type="PANTHER" id="PTHR43791:SF47">
    <property type="entry name" value="MAJOR FACILITATOR SUPERFAMILY (MFS) PROFILE DOMAIN-CONTAINING PROTEIN-RELATED"/>
    <property type="match status" value="1"/>
</dbReference>
<feature type="region of interest" description="Disordered" evidence="6">
    <location>
        <begin position="1"/>
        <end position="37"/>
    </location>
</feature>
<feature type="transmembrane region" description="Helical" evidence="7">
    <location>
        <begin position="448"/>
        <end position="470"/>
    </location>
</feature>
<dbReference type="EMBL" id="JAVRRT010000004">
    <property type="protein sequence ID" value="KAK5173052.1"/>
    <property type="molecule type" value="Genomic_DNA"/>
</dbReference>
<dbReference type="FunFam" id="1.20.1250.20:FF:000013">
    <property type="entry name" value="MFS general substrate transporter"/>
    <property type="match status" value="1"/>
</dbReference>
<dbReference type="Gene3D" id="1.20.1250.20">
    <property type="entry name" value="MFS general substrate transporter like domains"/>
    <property type="match status" value="2"/>
</dbReference>
<dbReference type="GO" id="GO:0016020">
    <property type="term" value="C:membrane"/>
    <property type="evidence" value="ECO:0007669"/>
    <property type="project" value="UniProtKB-SubCell"/>
</dbReference>
<dbReference type="GeneID" id="89924521"/>
<feature type="transmembrane region" description="Helical" evidence="7">
    <location>
        <begin position="124"/>
        <end position="143"/>
    </location>
</feature>
<proteinExistence type="predicted"/>
<evidence type="ECO:0008006" key="10">
    <source>
        <dbReference type="Google" id="ProtNLM"/>
    </source>
</evidence>
<keyword evidence="4 7" id="KW-1133">Transmembrane helix</keyword>
<evidence type="ECO:0000256" key="4">
    <source>
        <dbReference type="ARBA" id="ARBA00022989"/>
    </source>
</evidence>
<organism evidence="8 9">
    <name type="scientific">Saxophila tyrrhenica</name>
    <dbReference type="NCBI Taxonomy" id="1690608"/>
    <lineage>
        <taxon>Eukaryota</taxon>
        <taxon>Fungi</taxon>
        <taxon>Dikarya</taxon>
        <taxon>Ascomycota</taxon>
        <taxon>Pezizomycotina</taxon>
        <taxon>Dothideomycetes</taxon>
        <taxon>Dothideomycetidae</taxon>
        <taxon>Mycosphaerellales</taxon>
        <taxon>Extremaceae</taxon>
        <taxon>Saxophila</taxon>
    </lineage>
</organism>
<comment type="subcellular location">
    <subcellularLocation>
        <location evidence="1">Membrane</location>
        <topology evidence="1">Multi-pass membrane protein</topology>
    </subcellularLocation>
</comment>
<dbReference type="InterPro" id="IPR011701">
    <property type="entry name" value="MFS"/>
</dbReference>
<feature type="transmembrane region" description="Helical" evidence="7">
    <location>
        <begin position="383"/>
        <end position="404"/>
    </location>
</feature>
<dbReference type="RefSeq" id="XP_064661770.1">
    <property type="nucleotide sequence ID" value="XM_064800431.1"/>
</dbReference>
<comment type="caution">
    <text evidence="8">The sequence shown here is derived from an EMBL/GenBank/DDBJ whole genome shotgun (WGS) entry which is preliminary data.</text>
</comment>
<dbReference type="GO" id="GO:0022857">
    <property type="term" value="F:transmembrane transporter activity"/>
    <property type="evidence" value="ECO:0007669"/>
    <property type="project" value="InterPro"/>
</dbReference>
<dbReference type="InterPro" id="IPR036259">
    <property type="entry name" value="MFS_trans_sf"/>
</dbReference>
<dbReference type="SUPFAM" id="SSF103473">
    <property type="entry name" value="MFS general substrate transporter"/>
    <property type="match status" value="1"/>
</dbReference>
<keyword evidence="5 7" id="KW-0472">Membrane</keyword>
<dbReference type="Proteomes" id="UP001337655">
    <property type="component" value="Unassembled WGS sequence"/>
</dbReference>
<gene>
    <name evidence="8" type="ORF">LTR77_003174</name>
</gene>
<evidence type="ECO:0000313" key="8">
    <source>
        <dbReference type="EMBL" id="KAK5173052.1"/>
    </source>
</evidence>
<feature type="transmembrane region" description="Helical" evidence="7">
    <location>
        <begin position="93"/>
        <end position="112"/>
    </location>
</feature>
<accession>A0AAV9PH96</accession>
<keyword evidence="3 7" id="KW-0812">Transmembrane</keyword>
<dbReference type="FunFam" id="1.20.1250.20:FF:000511">
    <property type="entry name" value="MFS general substrate transporter"/>
    <property type="match status" value="1"/>
</dbReference>
<reference evidence="8 9" key="1">
    <citation type="submission" date="2023-08" db="EMBL/GenBank/DDBJ databases">
        <title>Black Yeasts Isolated from many extreme environments.</title>
        <authorList>
            <person name="Coleine C."/>
            <person name="Stajich J.E."/>
            <person name="Selbmann L."/>
        </authorList>
    </citation>
    <scope>NUCLEOTIDE SEQUENCE [LARGE SCALE GENOMIC DNA]</scope>
    <source>
        <strain evidence="8 9">CCFEE 5935</strain>
    </source>
</reference>
<feature type="transmembrane region" description="Helical" evidence="7">
    <location>
        <begin position="217"/>
        <end position="239"/>
    </location>
</feature>
<dbReference type="Pfam" id="PF07690">
    <property type="entry name" value="MFS_1"/>
    <property type="match status" value="1"/>
</dbReference>
<evidence type="ECO:0000256" key="6">
    <source>
        <dbReference type="SAM" id="MobiDB-lite"/>
    </source>
</evidence>
<feature type="transmembrane region" description="Helical" evidence="7">
    <location>
        <begin position="155"/>
        <end position="174"/>
    </location>
</feature>
<protein>
    <recommendedName>
        <fullName evidence="10">Major facilitator superfamily (MFS) profile domain-containing protein</fullName>
    </recommendedName>
</protein>
<feature type="transmembrane region" description="Helical" evidence="7">
    <location>
        <begin position="55"/>
        <end position="73"/>
    </location>
</feature>
<evidence type="ECO:0000256" key="2">
    <source>
        <dbReference type="ARBA" id="ARBA00022448"/>
    </source>
</evidence>
<keyword evidence="2" id="KW-0813">Transport</keyword>
<dbReference type="PANTHER" id="PTHR43791">
    <property type="entry name" value="PERMEASE-RELATED"/>
    <property type="match status" value="1"/>
</dbReference>
<keyword evidence="9" id="KW-1185">Reference proteome</keyword>
<feature type="compositionally biased region" description="Basic and acidic residues" evidence="6">
    <location>
        <begin position="1"/>
        <end position="15"/>
    </location>
</feature>
<feature type="transmembrane region" description="Helical" evidence="7">
    <location>
        <begin position="416"/>
        <end position="436"/>
    </location>
</feature>
<dbReference type="AlphaFoldDB" id="A0AAV9PH96"/>
<evidence type="ECO:0000256" key="1">
    <source>
        <dbReference type="ARBA" id="ARBA00004141"/>
    </source>
</evidence>